<keyword evidence="4" id="KW-1185">Reference proteome</keyword>
<reference evidence="3" key="1">
    <citation type="submission" date="2008-12" db="EMBL/GenBank/DDBJ databases">
        <title>Complete sequence of Chloroflexus aggregans DSM 9485.</title>
        <authorList>
            <consortium name="US DOE Joint Genome Institute"/>
            <person name="Lucas S."/>
            <person name="Copeland A."/>
            <person name="Lapidus A."/>
            <person name="Glavina del Rio T."/>
            <person name="Dalin E."/>
            <person name="Tice H."/>
            <person name="Pitluck S."/>
            <person name="Foster B."/>
            <person name="Larimer F."/>
            <person name="Land M."/>
            <person name="Hauser L."/>
            <person name="Kyrpides N."/>
            <person name="Mikhailova N."/>
            <person name="Bryant D."/>
            <person name="Richardson P."/>
        </authorList>
    </citation>
    <scope>NUCLEOTIDE SEQUENCE</scope>
    <source>
        <strain evidence="3">DSM 9485</strain>
    </source>
</reference>
<dbReference type="SUPFAM" id="SSF51735">
    <property type="entry name" value="NAD(P)-binding Rossmann-fold domains"/>
    <property type="match status" value="1"/>
</dbReference>
<dbReference type="Gene3D" id="3.40.50.720">
    <property type="entry name" value="NAD(P)-binding Rossmann-like Domain"/>
    <property type="match status" value="1"/>
</dbReference>
<sequence>MLPTGRRGRREPTAAIGPHGRREPTAAIGPHGRREPTAAIGPHGRREPTAAIGPHGRREPTAAIGPHGRREPTAAIGPHGRREPTAAIGPHGRREPTAAIGPHGRREPTAAIGPHGRREPTAAIGPHGRREPTAAIGPHGRREPTAAIGPHGRREPTAAIGPHGRREPTAAIGPHGRAALQRGFGMGNTFLITGGTGYLGNTLIRHARARGLPIVATFHRQTPPPSTDITWYPLDLRDPTAVRRLITEVQPAVIIHTAFRQYEPDLMAITGEGAGHVAAAAAEIGARLIHMSSDVIFDGEKAGAYTEADPPNPITDYGRAKARAEELVQHHHPHAAIVRTSLIYGFDPLDRHSAFALAVARGERTEKLFYDELRCPVFVDDLAAALLDLAQSDYRGVINLAGAETLSRYEWGRLLAQAHGLDPDRIVGALSAESPTPRPRNCALDISRALGLGYRLRGAREVLRTMGRLPALD</sequence>
<name>B8GAM7_CHLAD</name>
<dbReference type="eggNOG" id="COG1091">
    <property type="taxonomic scope" value="Bacteria"/>
</dbReference>
<dbReference type="KEGG" id="cag:Cagg_1715"/>
<evidence type="ECO:0000256" key="1">
    <source>
        <dbReference type="SAM" id="MobiDB-lite"/>
    </source>
</evidence>
<dbReference type="Proteomes" id="UP000002508">
    <property type="component" value="Chromosome"/>
</dbReference>
<dbReference type="HOGENOM" id="CLU_577085_0_0_0"/>
<accession>B8GAM7</accession>
<dbReference type="Pfam" id="PF04321">
    <property type="entry name" value="RmlD_sub_bind"/>
    <property type="match status" value="1"/>
</dbReference>
<evidence type="ECO:0000259" key="2">
    <source>
        <dbReference type="Pfam" id="PF04321"/>
    </source>
</evidence>
<dbReference type="CDD" id="cd05254">
    <property type="entry name" value="dTDP_HR_like_SDR_e"/>
    <property type="match status" value="1"/>
</dbReference>
<protein>
    <submittedName>
        <fullName evidence="3">dTDP-4-dehydrorhamnose reductase</fullName>
    </submittedName>
</protein>
<feature type="domain" description="RmlD-like substrate binding" evidence="2">
    <location>
        <begin position="190"/>
        <end position="452"/>
    </location>
</feature>
<dbReference type="InterPro" id="IPR036291">
    <property type="entry name" value="NAD(P)-bd_dom_sf"/>
</dbReference>
<dbReference type="PANTHER" id="PTHR43242">
    <property type="entry name" value="NAD(P)-BINDING ROSSMANN-FOLD SUPERFAMILY PROTEIN"/>
    <property type="match status" value="1"/>
</dbReference>
<evidence type="ECO:0000313" key="4">
    <source>
        <dbReference type="Proteomes" id="UP000002508"/>
    </source>
</evidence>
<dbReference type="InterPro" id="IPR029903">
    <property type="entry name" value="RmlD-like-bd"/>
</dbReference>
<dbReference type="STRING" id="326427.Cagg_1715"/>
<dbReference type="EMBL" id="CP001337">
    <property type="protein sequence ID" value="ACL24616.1"/>
    <property type="molecule type" value="Genomic_DNA"/>
</dbReference>
<dbReference type="PANTHER" id="PTHR43242:SF1">
    <property type="entry name" value="NAD(P)-BINDING ROSSMANN-FOLD SUPERFAMILY PROTEIN"/>
    <property type="match status" value="1"/>
</dbReference>
<organism evidence="3 4">
    <name type="scientific">Chloroflexus aggregans (strain MD-66 / DSM 9485)</name>
    <dbReference type="NCBI Taxonomy" id="326427"/>
    <lineage>
        <taxon>Bacteria</taxon>
        <taxon>Bacillati</taxon>
        <taxon>Chloroflexota</taxon>
        <taxon>Chloroflexia</taxon>
        <taxon>Chloroflexales</taxon>
        <taxon>Chloroflexineae</taxon>
        <taxon>Chloroflexaceae</taxon>
        <taxon>Chloroflexus</taxon>
    </lineage>
</organism>
<proteinExistence type="predicted"/>
<gene>
    <name evidence="3" type="ordered locus">Cagg_1715</name>
</gene>
<feature type="region of interest" description="Disordered" evidence="1">
    <location>
        <begin position="1"/>
        <end position="170"/>
    </location>
</feature>
<dbReference type="AlphaFoldDB" id="B8GAM7"/>
<evidence type="ECO:0000313" key="3">
    <source>
        <dbReference type="EMBL" id="ACL24616.1"/>
    </source>
</evidence>